<gene>
    <name evidence="2" type="ordered locus">HMPREF0389_01087</name>
</gene>
<evidence type="ECO:0000256" key="1">
    <source>
        <dbReference type="SAM" id="Phobius"/>
    </source>
</evidence>
<feature type="transmembrane region" description="Helical" evidence="1">
    <location>
        <begin position="12"/>
        <end position="34"/>
    </location>
</feature>
<name>D6GQW1_FILAD</name>
<evidence type="ECO:0000313" key="3">
    <source>
        <dbReference type="Proteomes" id="UP000007468"/>
    </source>
</evidence>
<dbReference type="RefSeq" id="WP_014263073.1">
    <property type="nucleotide sequence ID" value="NC_016630.1"/>
</dbReference>
<keyword evidence="1" id="KW-0472">Membrane</keyword>
<dbReference type="AlphaFoldDB" id="D6GQW1"/>
<dbReference type="Proteomes" id="UP000007468">
    <property type="component" value="Chromosome"/>
</dbReference>
<proteinExistence type="predicted"/>
<feature type="transmembrane region" description="Helical" evidence="1">
    <location>
        <begin position="46"/>
        <end position="64"/>
    </location>
</feature>
<accession>D6GQW1</accession>
<organism evidence="2 3">
    <name type="scientific">Filifactor alocis (strain ATCC 35896 / CCUG 47790 / D40 B5)</name>
    <name type="common">Fusobacterium alocis</name>
    <dbReference type="NCBI Taxonomy" id="546269"/>
    <lineage>
        <taxon>Bacteria</taxon>
        <taxon>Bacillati</taxon>
        <taxon>Bacillota</taxon>
        <taxon>Clostridia</taxon>
        <taxon>Peptostreptococcales</taxon>
        <taxon>Filifactoraceae</taxon>
        <taxon>Filifactor</taxon>
    </lineage>
</organism>
<evidence type="ECO:0000313" key="2">
    <source>
        <dbReference type="EMBL" id="EFE29164.1"/>
    </source>
</evidence>
<dbReference type="KEGG" id="faa:HMPREF0389_01087"/>
<keyword evidence="3" id="KW-1185">Reference proteome</keyword>
<sequence>MDTNTVITKILIGGNTAVILMSVIILGLAVFYLFSNNIDYASWSRASTMIISALAVVCLALKTVPELYLKNQNITPDMSNSFLPEFLITNSYEFITFSVICFLIIFQGKRLYSRKK</sequence>
<feature type="transmembrane region" description="Helical" evidence="1">
    <location>
        <begin position="86"/>
        <end position="106"/>
    </location>
</feature>
<protein>
    <submittedName>
        <fullName evidence="2">Uncharacterized protein</fullName>
    </submittedName>
</protein>
<keyword evidence="1" id="KW-0812">Transmembrane</keyword>
<reference evidence="3" key="1">
    <citation type="submission" date="2010-12" db="EMBL/GenBank/DDBJ databases">
        <title>The genome sequence of Filifactor alocis strain ATCC 35896.</title>
        <authorList>
            <consortium name="The Broad Institute Genome Sequencing Platform"/>
            <person name="Ward D."/>
            <person name="Earl A."/>
            <person name="Feldgarden M."/>
            <person name="Young S.K."/>
            <person name="Gargeya S."/>
            <person name="Zeng Q."/>
            <person name="Alvarado L."/>
            <person name="Berlin A."/>
            <person name="Bochicchio J."/>
            <person name="Chapman S.B."/>
            <person name="Chen Z."/>
            <person name="Freedman E."/>
            <person name="Gellesch M."/>
            <person name="Goldberg J."/>
            <person name="Griggs A."/>
            <person name="Gujja S."/>
            <person name="Heilman E."/>
            <person name="Heiman D."/>
            <person name="Howarth C."/>
            <person name="Mehta T."/>
            <person name="Neiman D."/>
            <person name="Pearson M."/>
            <person name="Roberts A."/>
            <person name="Saif S."/>
            <person name="Shea T."/>
            <person name="Shenoy N."/>
            <person name="Sisk P."/>
            <person name="Stolte C."/>
            <person name="Sykes S."/>
            <person name="White J."/>
            <person name="Yandava C."/>
            <person name="Izard J."/>
            <person name="Blanton J.M."/>
            <person name="Baranova O.V."/>
            <person name="Tanner A.C."/>
            <person name="Dewhirst F.E."/>
            <person name="Haas B."/>
            <person name="Nusbaum C."/>
            <person name="Birren B."/>
        </authorList>
    </citation>
    <scope>NUCLEOTIDE SEQUENCE [LARGE SCALE GENOMIC DNA]</scope>
    <source>
        <strain evidence="3">ATCC 35896 / D40 B5</strain>
    </source>
</reference>
<keyword evidence="1" id="KW-1133">Transmembrane helix</keyword>
<dbReference type="EMBL" id="CP002390">
    <property type="protein sequence ID" value="EFE29164.1"/>
    <property type="molecule type" value="Genomic_DNA"/>
</dbReference>